<evidence type="ECO:0000313" key="2">
    <source>
        <dbReference type="Proteomes" id="UP000793456"/>
    </source>
</evidence>
<organism evidence="1 2">
    <name type="scientific">Larimichthys crocea</name>
    <name type="common">Large yellow croaker</name>
    <name type="synonym">Pseudosciaena crocea</name>
    <dbReference type="NCBI Taxonomy" id="215358"/>
    <lineage>
        <taxon>Eukaryota</taxon>
        <taxon>Metazoa</taxon>
        <taxon>Chordata</taxon>
        <taxon>Craniata</taxon>
        <taxon>Vertebrata</taxon>
        <taxon>Euteleostomi</taxon>
        <taxon>Actinopterygii</taxon>
        <taxon>Neopterygii</taxon>
        <taxon>Teleostei</taxon>
        <taxon>Neoteleostei</taxon>
        <taxon>Acanthomorphata</taxon>
        <taxon>Eupercaria</taxon>
        <taxon>Sciaenidae</taxon>
        <taxon>Larimichthys</taxon>
    </lineage>
</organism>
<dbReference type="EMBL" id="CM011689">
    <property type="protein sequence ID" value="TMS09282.1"/>
    <property type="molecule type" value="Genomic_DNA"/>
</dbReference>
<sequence>MRSAAVFLVLLLCLHWTWAQGESGGETENNITQSDEENKNIEVQFEIQGVETSLDQSSSQTNITPDIWAELKELRDMAIEQKVELRNSKSKIEKLEQDNTVIKARMSFSENEVEELKRENMVLKARLSISDSKVEELKRENTDLLNRVTASENKNTALEARMSSSEKEVEELKRVNANFSKVAFSVGSQ</sequence>
<comment type="caution">
    <text evidence="1">The sequence shown here is derived from an EMBL/GenBank/DDBJ whole genome shotgun (WGS) entry which is preliminary data.</text>
</comment>
<evidence type="ECO:0000313" key="1">
    <source>
        <dbReference type="EMBL" id="TMS09282.1"/>
    </source>
</evidence>
<accession>A0ACD3QQ32</accession>
<name>A0ACD3QQ32_LARCR</name>
<keyword evidence="2" id="KW-1185">Reference proteome</keyword>
<protein>
    <submittedName>
        <fullName evidence="1">Uncharacterized protein</fullName>
    </submittedName>
</protein>
<dbReference type="Proteomes" id="UP000793456">
    <property type="component" value="Chromosome XVI"/>
</dbReference>
<gene>
    <name evidence="1" type="ORF">E3U43_014829</name>
</gene>
<reference evidence="1" key="1">
    <citation type="submission" date="2018-11" db="EMBL/GenBank/DDBJ databases">
        <title>The sequence and de novo assembly of Larimichthys crocea genome using PacBio and Hi-C technologies.</title>
        <authorList>
            <person name="Xu P."/>
            <person name="Chen B."/>
            <person name="Zhou Z."/>
            <person name="Ke Q."/>
            <person name="Wu Y."/>
            <person name="Bai H."/>
            <person name="Pu F."/>
        </authorList>
    </citation>
    <scope>NUCLEOTIDE SEQUENCE</scope>
    <source>
        <tissue evidence="1">Muscle</tissue>
    </source>
</reference>
<proteinExistence type="predicted"/>